<sequence length="104" mass="10721">MAEKKAAKSFLWGALAGAVTGAVAALLLAPKSGRELRGDLAETAQKVGEKTADIGRQAGSAVQSLAKRTSGLITDIRSRRGQETAEAETDALPSEQEEDNAAAL</sequence>
<dbReference type="EMBL" id="JBHTAI010000007">
    <property type="protein sequence ID" value="MFC7149376.1"/>
    <property type="molecule type" value="Genomic_DNA"/>
</dbReference>
<keyword evidence="3" id="KW-1185">Reference proteome</keyword>
<dbReference type="InterPro" id="IPR024623">
    <property type="entry name" value="YtxH"/>
</dbReference>
<dbReference type="InterPro" id="IPR052928">
    <property type="entry name" value="Desiccation-related_membrane"/>
</dbReference>
<evidence type="ECO:0000256" key="1">
    <source>
        <dbReference type="SAM" id="MobiDB-lite"/>
    </source>
</evidence>
<comment type="caution">
    <text evidence="2">The sequence shown here is derived from an EMBL/GenBank/DDBJ whole genome shotgun (WGS) entry which is preliminary data.</text>
</comment>
<dbReference type="Pfam" id="PF12732">
    <property type="entry name" value="YtxH"/>
    <property type="match status" value="1"/>
</dbReference>
<dbReference type="Proteomes" id="UP001596378">
    <property type="component" value="Unassembled WGS sequence"/>
</dbReference>
<evidence type="ECO:0000313" key="2">
    <source>
        <dbReference type="EMBL" id="MFC7149376.1"/>
    </source>
</evidence>
<name>A0ABW2F848_9BACL</name>
<dbReference type="PANTHER" id="PTHR35792:SF1">
    <property type="entry name" value="SLL0268 PROTEIN"/>
    <property type="match status" value="1"/>
</dbReference>
<protein>
    <submittedName>
        <fullName evidence="2">YtxH domain-containing protein</fullName>
    </submittedName>
</protein>
<gene>
    <name evidence="2" type="ORF">ACFQMJ_12635</name>
</gene>
<proteinExistence type="predicted"/>
<accession>A0ABW2F848</accession>
<reference evidence="3" key="1">
    <citation type="journal article" date="2019" name="Int. J. Syst. Evol. Microbiol.">
        <title>The Global Catalogue of Microorganisms (GCM) 10K type strain sequencing project: providing services to taxonomists for standard genome sequencing and annotation.</title>
        <authorList>
            <consortium name="The Broad Institute Genomics Platform"/>
            <consortium name="The Broad Institute Genome Sequencing Center for Infectious Disease"/>
            <person name="Wu L."/>
            <person name="Ma J."/>
        </authorList>
    </citation>
    <scope>NUCLEOTIDE SEQUENCE [LARGE SCALE GENOMIC DNA]</scope>
    <source>
        <strain evidence="3">KCTC 12907</strain>
    </source>
</reference>
<dbReference type="PANTHER" id="PTHR35792">
    <property type="entry name" value="GENERAL STRESS PROTEIN"/>
    <property type="match status" value="1"/>
</dbReference>
<feature type="region of interest" description="Disordered" evidence="1">
    <location>
        <begin position="73"/>
        <end position="104"/>
    </location>
</feature>
<organism evidence="2 3">
    <name type="scientific">Cohnella cellulosilytica</name>
    <dbReference type="NCBI Taxonomy" id="986710"/>
    <lineage>
        <taxon>Bacteria</taxon>
        <taxon>Bacillati</taxon>
        <taxon>Bacillota</taxon>
        <taxon>Bacilli</taxon>
        <taxon>Bacillales</taxon>
        <taxon>Paenibacillaceae</taxon>
        <taxon>Cohnella</taxon>
    </lineage>
</organism>
<feature type="compositionally biased region" description="Acidic residues" evidence="1">
    <location>
        <begin position="85"/>
        <end position="104"/>
    </location>
</feature>
<evidence type="ECO:0000313" key="3">
    <source>
        <dbReference type="Proteomes" id="UP001596378"/>
    </source>
</evidence>
<dbReference type="RefSeq" id="WP_378051598.1">
    <property type="nucleotide sequence ID" value="NZ_JBHMDN010000034.1"/>
</dbReference>